<dbReference type="PANTHER" id="PTHR15239">
    <property type="entry name" value="NUCLEAR EXPORT MEDIATOR FACTOR NEMF"/>
    <property type="match status" value="1"/>
</dbReference>
<dbReference type="GO" id="GO:0043023">
    <property type="term" value="F:ribosomal large subunit binding"/>
    <property type="evidence" value="ECO:0007669"/>
    <property type="project" value="TreeGrafter"/>
</dbReference>
<name>F9ELL0_9FUSO</name>
<dbReference type="PANTHER" id="PTHR15239:SF6">
    <property type="entry name" value="RIBOSOME QUALITY CONTROL COMPLEX SUBUNIT NEMF"/>
    <property type="match status" value="1"/>
</dbReference>
<keyword evidence="2" id="KW-1185">Reference proteome</keyword>
<dbReference type="InterPro" id="IPR051608">
    <property type="entry name" value="RQC_Subunit_NEMF"/>
</dbReference>
<evidence type="ECO:0000313" key="1">
    <source>
        <dbReference type="EMBL" id="EGQ80159.1"/>
    </source>
</evidence>
<dbReference type="AlphaFoldDB" id="F9ELL0"/>
<protein>
    <submittedName>
        <fullName evidence="1">Fibronectin-binding protein</fullName>
    </submittedName>
</protein>
<dbReference type="EMBL" id="AFQD01000131">
    <property type="protein sequence ID" value="EGQ80159.1"/>
    <property type="molecule type" value="Genomic_DNA"/>
</dbReference>
<proteinExistence type="predicted"/>
<accession>F9ELL0</accession>
<dbReference type="Proteomes" id="UP000005392">
    <property type="component" value="Unassembled WGS sequence"/>
</dbReference>
<organism evidence="1 2">
    <name type="scientific">Fusobacterium animalis ATCC 51191</name>
    <dbReference type="NCBI Taxonomy" id="997347"/>
    <lineage>
        <taxon>Bacteria</taxon>
        <taxon>Fusobacteriati</taxon>
        <taxon>Fusobacteriota</taxon>
        <taxon>Fusobacteriia</taxon>
        <taxon>Fusobacteriales</taxon>
        <taxon>Fusobacteriaceae</taxon>
        <taxon>Fusobacterium</taxon>
    </lineage>
</organism>
<reference evidence="1 2" key="1">
    <citation type="submission" date="2011-05" db="EMBL/GenBank/DDBJ databases">
        <authorList>
            <person name="Muzny D."/>
            <person name="Qin X."/>
            <person name="Deng J."/>
            <person name="Jiang H."/>
            <person name="Liu Y."/>
            <person name="Qu J."/>
            <person name="Song X.-Z."/>
            <person name="Zhang L."/>
            <person name="Thornton R."/>
            <person name="Coyle M."/>
            <person name="Francisco L."/>
            <person name="Jackson L."/>
            <person name="Javaid M."/>
            <person name="Korchina V."/>
            <person name="Kovar C."/>
            <person name="Mata R."/>
            <person name="Mathew T."/>
            <person name="Ngo R."/>
            <person name="Nguyen L."/>
            <person name="Nguyen N."/>
            <person name="Okwuonu G."/>
            <person name="Ongeri F."/>
            <person name="Pham C."/>
            <person name="Simmons D."/>
            <person name="Wilczek-Boney K."/>
            <person name="Hale W."/>
            <person name="Jakkamsetti A."/>
            <person name="Pham P."/>
            <person name="Ruth R."/>
            <person name="San Lucas F."/>
            <person name="Warren J."/>
            <person name="Zhang J."/>
            <person name="Zhao Z."/>
            <person name="Zhou C."/>
            <person name="Zhu D."/>
            <person name="Lee S."/>
            <person name="Bess C."/>
            <person name="Blankenburg K."/>
            <person name="Forbes L."/>
            <person name="Fu Q."/>
            <person name="Gubbala S."/>
            <person name="Hirani K."/>
            <person name="Jayaseelan J.C."/>
            <person name="Lara F."/>
            <person name="Munidasa M."/>
            <person name="Palculict T."/>
            <person name="Patil S."/>
            <person name="Pu L.-L."/>
            <person name="Saada N."/>
            <person name="Tang L."/>
            <person name="Weissenberger G."/>
            <person name="Zhu Y."/>
            <person name="Hemphill L."/>
            <person name="Shang Y."/>
            <person name="Youmans B."/>
            <person name="Ayvaz T."/>
            <person name="Ross M."/>
            <person name="Santibanez J."/>
            <person name="Aqrawi P."/>
            <person name="Gross S."/>
            <person name="Joshi V."/>
            <person name="Fowler G."/>
            <person name="Nazareth L."/>
            <person name="Reid J."/>
            <person name="Worley K."/>
            <person name="Petrosino J."/>
            <person name="Highlander S."/>
            <person name="Gibbs R."/>
        </authorList>
    </citation>
    <scope>NUCLEOTIDE SEQUENCE [LARGE SCALE GENOMIC DNA]</scope>
    <source>
        <strain evidence="1 2">ATCC 51191</strain>
    </source>
</reference>
<dbReference type="GO" id="GO:0000049">
    <property type="term" value="F:tRNA binding"/>
    <property type="evidence" value="ECO:0007669"/>
    <property type="project" value="TreeGrafter"/>
</dbReference>
<gene>
    <name evidence="1" type="primary">fbpA</name>
    <name evidence="1" type="ORF">HMPREF9094_0815</name>
</gene>
<dbReference type="GO" id="GO:0072344">
    <property type="term" value="P:rescue of stalled ribosome"/>
    <property type="evidence" value="ECO:0007669"/>
    <property type="project" value="TreeGrafter"/>
</dbReference>
<sequence>MTFKVSAKDDYWFHVKDIPSSHIILKTSKLTDELIIKSAQVSAYFSKANLGEKITVDYTLRKNVSKPNGAKPGFVIYVNQKSVVVEKVELEKI</sequence>
<dbReference type="GO" id="GO:1990112">
    <property type="term" value="C:RQC complex"/>
    <property type="evidence" value="ECO:0007669"/>
    <property type="project" value="TreeGrafter"/>
</dbReference>
<evidence type="ECO:0000313" key="2">
    <source>
        <dbReference type="Proteomes" id="UP000005392"/>
    </source>
</evidence>
<dbReference type="HOGENOM" id="CLU_076487_2_1_0"/>
<comment type="caution">
    <text evidence="1">The sequence shown here is derived from an EMBL/GenBank/DDBJ whole genome shotgun (WGS) entry which is preliminary data.</text>
</comment>
<dbReference type="PATRIC" id="fig|997347.4.peg.756"/>